<feature type="domain" description="ASCH" evidence="1">
    <location>
        <begin position="8"/>
        <end position="93"/>
    </location>
</feature>
<accession>A0A7C2Z947</accession>
<dbReference type="EMBL" id="DSGT01000006">
    <property type="protein sequence ID" value="HEW52915.1"/>
    <property type="molecule type" value="Genomic_DNA"/>
</dbReference>
<dbReference type="InterPro" id="IPR007374">
    <property type="entry name" value="ASCH_domain"/>
</dbReference>
<dbReference type="AlphaFoldDB" id="A0A7C2Z947"/>
<dbReference type="Pfam" id="PF04266">
    <property type="entry name" value="ASCH"/>
    <property type="match status" value="1"/>
</dbReference>
<organism evidence="2">
    <name type="scientific">Ignisphaera aggregans</name>
    <dbReference type="NCBI Taxonomy" id="334771"/>
    <lineage>
        <taxon>Archaea</taxon>
        <taxon>Thermoproteota</taxon>
        <taxon>Thermoprotei</taxon>
        <taxon>Desulfurococcales</taxon>
        <taxon>Desulfurococcaceae</taxon>
        <taxon>Ignisphaera</taxon>
    </lineage>
</organism>
<dbReference type="PANTHER" id="PTHR42250:SF1">
    <property type="entry name" value="ASCH DOMAIN-CONTAINING PROTEIN"/>
    <property type="match status" value="1"/>
</dbReference>
<dbReference type="SUPFAM" id="SSF88697">
    <property type="entry name" value="PUA domain-like"/>
    <property type="match status" value="1"/>
</dbReference>
<dbReference type="PANTHER" id="PTHR42250">
    <property type="entry name" value="ASCH DOMAIN-CONTAINING PROTEIN"/>
    <property type="match status" value="1"/>
</dbReference>
<proteinExistence type="predicted"/>
<protein>
    <submittedName>
        <fullName evidence="2">ASCH domain-containing protein</fullName>
    </submittedName>
</protein>
<dbReference type="InterPro" id="IPR015947">
    <property type="entry name" value="PUA-like_sf"/>
</dbReference>
<comment type="caution">
    <text evidence="2">The sequence shown here is derived from an EMBL/GenBank/DDBJ whole genome shotgun (WGS) entry which is preliminary data.</text>
</comment>
<reference evidence="2" key="1">
    <citation type="journal article" date="2020" name="mSystems">
        <title>Genome- and Community-Level Interaction Insights into Carbon Utilization and Element Cycling Functions of Hydrothermarchaeota in Hydrothermal Sediment.</title>
        <authorList>
            <person name="Zhou Z."/>
            <person name="Liu Y."/>
            <person name="Xu W."/>
            <person name="Pan J."/>
            <person name="Luo Z.H."/>
            <person name="Li M."/>
        </authorList>
    </citation>
    <scope>NUCLEOTIDE SEQUENCE [LARGE SCALE GENOMIC DNA]</scope>
    <source>
        <strain evidence="2">SpSt-16</strain>
    </source>
</reference>
<name>A0A7C2Z947_9CREN</name>
<sequence length="94" mass="10785">MQVRFSQAKKTTTIRLSTDLAEGNIVDVYVGHVRIGKAVIKRVYKKRLSELSEDEVKSDGFQSKEHLIRDLSKIYGAKRISSDPEVYIIEFKLL</sequence>
<evidence type="ECO:0000259" key="1">
    <source>
        <dbReference type="Pfam" id="PF04266"/>
    </source>
</evidence>
<gene>
    <name evidence="2" type="ORF">ENO77_01905</name>
</gene>
<dbReference type="Gene3D" id="2.30.130.30">
    <property type="entry name" value="Hypothetical protein"/>
    <property type="match status" value="1"/>
</dbReference>
<evidence type="ECO:0000313" key="2">
    <source>
        <dbReference type="EMBL" id="HEW52915.1"/>
    </source>
</evidence>